<dbReference type="SUPFAM" id="SSF69572">
    <property type="entry name" value="Activating enzymes of the ubiquitin-like proteins"/>
    <property type="match status" value="1"/>
</dbReference>
<dbReference type="InterPro" id="IPR035985">
    <property type="entry name" value="Ubiquitin-activating_enz"/>
</dbReference>
<dbReference type="GO" id="GO:0004792">
    <property type="term" value="F:thiosulfate-cyanide sulfurtransferase activity"/>
    <property type="evidence" value="ECO:0007669"/>
    <property type="project" value="TreeGrafter"/>
</dbReference>
<gene>
    <name evidence="2" type="ORF">DCW74_09030</name>
</gene>
<sequence length="230" mass="25762">MTLLSTIRHDSVFRAGEYSNYPIHIVGAGATGSRVFMSLIELGLTNISVYDYDKVEAHNLANQAYMHEHIGVPKIQALKSLASMKLGIAEDQLPMQFVNERIDQRKFNGFLFLLTDTMASRRQIVDAQDKGPNSELFQIFETRMASTHGNVYHFSPTNSVQLERWYDSLISDDEGEMSPCGTSISVGPTASLIANLAVWEFMNFLLDDGCATAQLDVFFKPMMFSTKDNI</sequence>
<feature type="domain" description="THIF-type NAD/FAD binding fold" evidence="1">
    <location>
        <begin position="20"/>
        <end position="210"/>
    </location>
</feature>
<dbReference type="EMBL" id="DNAN01000316">
    <property type="protein sequence ID" value="HAW75862.1"/>
    <property type="molecule type" value="Genomic_DNA"/>
</dbReference>
<accession>A0A350P3J5</accession>
<dbReference type="Gene3D" id="3.40.50.720">
    <property type="entry name" value="NAD(P)-binding Rossmann-like Domain"/>
    <property type="match status" value="1"/>
</dbReference>
<dbReference type="InterPro" id="IPR045886">
    <property type="entry name" value="ThiF/MoeB/HesA"/>
</dbReference>
<dbReference type="Pfam" id="PF00899">
    <property type="entry name" value="ThiF"/>
    <property type="match status" value="1"/>
</dbReference>
<dbReference type="InterPro" id="IPR000594">
    <property type="entry name" value="ThiF_NAD_FAD-bd"/>
</dbReference>
<organism evidence="2 3">
    <name type="scientific">Alteromonas australica</name>
    <dbReference type="NCBI Taxonomy" id="589873"/>
    <lineage>
        <taxon>Bacteria</taxon>
        <taxon>Pseudomonadati</taxon>
        <taxon>Pseudomonadota</taxon>
        <taxon>Gammaproteobacteria</taxon>
        <taxon>Alteromonadales</taxon>
        <taxon>Alteromonadaceae</taxon>
        <taxon>Alteromonas/Salinimonas group</taxon>
        <taxon>Alteromonas</taxon>
    </lineage>
</organism>
<dbReference type="GO" id="GO:0016779">
    <property type="term" value="F:nucleotidyltransferase activity"/>
    <property type="evidence" value="ECO:0007669"/>
    <property type="project" value="TreeGrafter"/>
</dbReference>
<reference evidence="2 3" key="1">
    <citation type="journal article" date="2018" name="Nat. Biotechnol.">
        <title>A standardized bacterial taxonomy based on genome phylogeny substantially revises the tree of life.</title>
        <authorList>
            <person name="Parks D.H."/>
            <person name="Chuvochina M."/>
            <person name="Waite D.W."/>
            <person name="Rinke C."/>
            <person name="Skarshewski A."/>
            <person name="Chaumeil P.A."/>
            <person name="Hugenholtz P."/>
        </authorList>
    </citation>
    <scope>NUCLEOTIDE SEQUENCE [LARGE SCALE GENOMIC DNA]</scope>
    <source>
        <strain evidence="2">UBA11978</strain>
    </source>
</reference>
<dbReference type="Proteomes" id="UP000263517">
    <property type="component" value="Unassembled WGS sequence"/>
</dbReference>
<evidence type="ECO:0000259" key="1">
    <source>
        <dbReference type="Pfam" id="PF00899"/>
    </source>
</evidence>
<name>A0A350P3J5_9ALTE</name>
<dbReference type="PANTHER" id="PTHR10953">
    <property type="entry name" value="UBIQUITIN-ACTIVATING ENZYME E1"/>
    <property type="match status" value="1"/>
</dbReference>
<proteinExistence type="predicted"/>
<comment type="caution">
    <text evidence="2">The sequence shown here is derived from an EMBL/GenBank/DDBJ whole genome shotgun (WGS) entry which is preliminary data.</text>
</comment>
<protein>
    <recommendedName>
        <fullName evidence="1">THIF-type NAD/FAD binding fold domain-containing protein</fullName>
    </recommendedName>
</protein>
<dbReference type="GO" id="GO:0005737">
    <property type="term" value="C:cytoplasm"/>
    <property type="evidence" value="ECO:0007669"/>
    <property type="project" value="TreeGrafter"/>
</dbReference>
<dbReference type="GO" id="GO:0008641">
    <property type="term" value="F:ubiquitin-like modifier activating enzyme activity"/>
    <property type="evidence" value="ECO:0007669"/>
    <property type="project" value="InterPro"/>
</dbReference>
<dbReference type="PANTHER" id="PTHR10953:SF247">
    <property type="entry name" value="SLL6053 PROTEIN"/>
    <property type="match status" value="1"/>
</dbReference>
<evidence type="ECO:0000313" key="3">
    <source>
        <dbReference type="Proteomes" id="UP000263517"/>
    </source>
</evidence>
<evidence type="ECO:0000313" key="2">
    <source>
        <dbReference type="EMBL" id="HAW75862.1"/>
    </source>
</evidence>
<dbReference type="AlphaFoldDB" id="A0A350P3J5"/>